<reference evidence="2" key="1">
    <citation type="journal article" date="2014" name="Front. Microbiol.">
        <title>High frequency of phylogenetically diverse reductive dehalogenase-homologous genes in deep subseafloor sedimentary metagenomes.</title>
        <authorList>
            <person name="Kawai M."/>
            <person name="Futagami T."/>
            <person name="Toyoda A."/>
            <person name="Takaki Y."/>
            <person name="Nishi S."/>
            <person name="Hori S."/>
            <person name="Arai W."/>
            <person name="Tsubouchi T."/>
            <person name="Morono Y."/>
            <person name="Uchiyama I."/>
            <person name="Ito T."/>
            <person name="Fujiyama A."/>
            <person name="Inagaki F."/>
            <person name="Takami H."/>
        </authorList>
    </citation>
    <scope>NUCLEOTIDE SEQUENCE</scope>
    <source>
        <strain evidence="2">Expedition CK06-06</strain>
    </source>
</reference>
<dbReference type="EMBL" id="BARS01040943">
    <property type="protein sequence ID" value="GAG40743.1"/>
    <property type="molecule type" value="Genomic_DNA"/>
</dbReference>
<proteinExistence type="predicted"/>
<name>X0XVY0_9ZZZZ</name>
<accession>X0XVY0</accession>
<organism evidence="2">
    <name type="scientific">marine sediment metagenome</name>
    <dbReference type="NCBI Taxonomy" id="412755"/>
    <lineage>
        <taxon>unclassified sequences</taxon>
        <taxon>metagenomes</taxon>
        <taxon>ecological metagenomes</taxon>
    </lineage>
</organism>
<gene>
    <name evidence="2" type="ORF">S01H1_62342</name>
</gene>
<comment type="caution">
    <text evidence="2">The sequence shown here is derived from an EMBL/GenBank/DDBJ whole genome shotgun (WGS) entry which is preliminary data.</text>
</comment>
<protein>
    <submittedName>
        <fullName evidence="2">Uncharacterized protein</fullName>
    </submittedName>
</protein>
<feature type="region of interest" description="Disordered" evidence="1">
    <location>
        <begin position="1"/>
        <end position="43"/>
    </location>
</feature>
<feature type="compositionally biased region" description="Polar residues" evidence="1">
    <location>
        <begin position="10"/>
        <end position="30"/>
    </location>
</feature>
<evidence type="ECO:0000313" key="2">
    <source>
        <dbReference type="EMBL" id="GAG40743.1"/>
    </source>
</evidence>
<evidence type="ECO:0000256" key="1">
    <source>
        <dbReference type="SAM" id="MobiDB-lite"/>
    </source>
</evidence>
<dbReference type="AlphaFoldDB" id="X0XVY0"/>
<sequence length="43" mass="4845">MEINDFAGSGKTNPIQSQFKAKQTQSQKGQNEAKFCQNKGLWK</sequence>